<protein>
    <submittedName>
        <fullName evidence="8">Outer membrane receptor protein involved in Fe transport</fullName>
    </submittedName>
</protein>
<dbReference type="InterPro" id="IPR037066">
    <property type="entry name" value="Plug_dom_sf"/>
</dbReference>
<accession>A0A2U1FAU8</accession>
<dbReference type="SUPFAM" id="SSF56935">
    <property type="entry name" value="Porins"/>
    <property type="match status" value="1"/>
</dbReference>
<keyword evidence="3" id="KW-0998">Cell outer membrane</keyword>
<dbReference type="EMBL" id="QEKY01000009">
    <property type="protein sequence ID" value="PVZ09311.1"/>
    <property type="molecule type" value="Genomic_DNA"/>
</dbReference>
<dbReference type="InterPro" id="IPR036942">
    <property type="entry name" value="Beta-barrel_TonB_sf"/>
</dbReference>
<dbReference type="SUPFAM" id="SSF49464">
    <property type="entry name" value="Carboxypeptidase regulatory domain-like"/>
    <property type="match status" value="1"/>
</dbReference>
<feature type="domain" description="TonB-dependent receptor plug" evidence="6">
    <location>
        <begin position="146"/>
        <end position="225"/>
    </location>
</feature>
<evidence type="ECO:0000313" key="8">
    <source>
        <dbReference type="EMBL" id="PVZ09311.1"/>
    </source>
</evidence>
<evidence type="ECO:0000259" key="6">
    <source>
        <dbReference type="Pfam" id="PF07715"/>
    </source>
</evidence>
<keyword evidence="9" id="KW-1185">Reference proteome</keyword>
<feature type="domain" description="Outer membrane protein beta-barrel" evidence="7">
    <location>
        <begin position="382"/>
        <end position="794"/>
    </location>
</feature>
<feature type="chain" id="PRO_5015730875" evidence="5">
    <location>
        <begin position="21"/>
        <end position="832"/>
    </location>
</feature>
<dbReference type="Gene3D" id="2.60.40.1120">
    <property type="entry name" value="Carboxypeptidase-like, regulatory domain"/>
    <property type="match status" value="1"/>
</dbReference>
<evidence type="ECO:0000259" key="7">
    <source>
        <dbReference type="Pfam" id="PF14905"/>
    </source>
</evidence>
<dbReference type="RefSeq" id="WP_207772718.1">
    <property type="nucleotide sequence ID" value="NZ_QEKY01000009.1"/>
</dbReference>
<keyword evidence="2" id="KW-0472">Membrane</keyword>
<evidence type="ECO:0000256" key="2">
    <source>
        <dbReference type="ARBA" id="ARBA00023136"/>
    </source>
</evidence>
<dbReference type="GO" id="GO:0009279">
    <property type="term" value="C:cell outer membrane"/>
    <property type="evidence" value="ECO:0007669"/>
    <property type="project" value="UniProtKB-SubCell"/>
</dbReference>
<feature type="compositionally biased region" description="Gly residues" evidence="4">
    <location>
        <begin position="822"/>
        <end position="832"/>
    </location>
</feature>
<gene>
    <name evidence="8" type="ORF">C7382_10953</name>
</gene>
<dbReference type="Proteomes" id="UP000245462">
    <property type="component" value="Unassembled WGS sequence"/>
</dbReference>
<keyword evidence="8" id="KW-0675">Receptor</keyword>
<proteinExistence type="predicted"/>
<comment type="subcellular location">
    <subcellularLocation>
        <location evidence="1">Cell outer membrane</location>
    </subcellularLocation>
</comment>
<dbReference type="Pfam" id="PF13620">
    <property type="entry name" value="CarboxypepD_reg"/>
    <property type="match status" value="1"/>
</dbReference>
<dbReference type="GeneID" id="94550941"/>
<dbReference type="PANTHER" id="PTHR40980">
    <property type="entry name" value="PLUG DOMAIN-CONTAINING PROTEIN"/>
    <property type="match status" value="1"/>
</dbReference>
<comment type="caution">
    <text evidence="8">The sequence shown here is derived from an EMBL/GenBank/DDBJ whole genome shotgun (WGS) entry which is preliminary data.</text>
</comment>
<name>A0A2U1FAU8_9PORP</name>
<sequence>MRRLLYATLLFCACIIGAIAQQDTYPVHISGSLSDASSHEAVPFAAVSIRPADGDTTKVYNQITDGNGYFRIGLPVARSYKLTATFMGMQPLVMEVPLTNGNNEIQLATLDMQPEEKQLAAVTVSAARPLVKMEIDRLSYNMKEDPAARTNNLLEMLRSVPLVTVDGEGNIQVKGSSNFKIFLNGKPSTMVSSNPKEVFRSIPAHTIRRVEVITDPGVKYDAEGISAILNIVTDEGGKLQGYSGSISAGVGTNPEADGNIFLTAKSGKVGFTTNYSYYYGENRDNQTLSERITPTQVITEAGRSDVRFGGHFGNALLSFELDSLNLLTVGGNVRLREHNSTSSNIEKSFAGNVLQGYIDRKTRTAGDGGSYELSADYQRSTRREGELFTVSYRFTHNPNNSETFLDQWRRDPQQTSLTLGYGGQHTRSDAGMDEHTAQVDYTRPIGKAHSVEAGLKYIYRHSTSDPLYEVRPSEEAPWQPGSLYPLNFAAGRFRHDQNVAAAYAGYNFRASKYSLQTGVRAESSRLKAIFPDNAAADFSHTAFDWVPQLTLGYNPTPMQQIKLAYNFRIQRPSINQLNPYINQTTDYQLNYGNPELQSEKRHHVSLGYNQYGQKLMLTASLDYDFCNNSIQSYTFRDATNPNIFHQTYGNLGREHSLILNAYAMYTPAKWLRIMFNGNIERTFQKSQELGLSISAWSGMAYSGLMFTLPKDWTVNVFGGYFHGGRSFQQRYSGNDFNSLSISKQLFDKRLLISLTGRNLHAARTKWSSVTEGEGFIFRNETSSQNRSVSLNLTYRFGKMNAQVRKVQRSIVNNDLKQTSSQGQGGGTQGGQR</sequence>
<dbReference type="InterPro" id="IPR041700">
    <property type="entry name" value="OMP_b-brl_3"/>
</dbReference>
<dbReference type="Pfam" id="PF14905">
    <property type="entry name" value="OMP_b-brl_3"/>
    <property type="match status" value="1"/>
</dbReference>
<evidence type="ECO:0000256" key="5">
    <source>
        <dbReference type="SAM" id="SignalP"/>
    </source>
</evidence>
<dbReference type="InterPro" id="IPR008969">
    <property type="entry name" value="CarboxyPept-like_regulatory"/>
</dbReference>
<reference evidence="8 9" key="1">
    <citation type="submission" date="2018-04" db="EMBL/GenBank/DDBJ databases">
        <title>Genomic Encyclopedia of Type Strains, Phase IV (KMG-IV): sequencing the most valuable type-strain genomes for metagenomic binning, comparative biology and taxonomic classification.</title>
        <authorList>
            <person name="Goeker M."/>
        </authorList>
    </citation>
    <scope>NUCLEOTIDE SEQUENCE [LARGE SCALE GENOMIC DNA]</scope>
    <source>
        <strain evidence="8 9">DSM 28520</strain>
    </source>
</reference>
<dbReference type="Gene3D" id="2.40.170.20">
    <property type="entry name" value="TonB-dependent receptor, beta-barrel domain"/>
    <property type="match status" value="1"/>
</dbReference>
<evidence type="ECO:0000313" key="9">
    <source>
        <dbReference type="Proteomes" id="UP000245462"/>
    </source>
</evidence>
<evidence type="ECO:0000256" key="3">
    <source>
        <dbReference type="ARBA" id="ARBA00023237"/>
    </source>
</evidence>
<dbReference type="PANTHER" id="PTHR40980:SF4">
    <property type="entry name" value="TONB-DEPENDENT RECEPTOR-LIKE BETA-BARREL DOMAIN-CONTAINING PROTEIN"/>
    <property type="match status" value="1"/>
</dbReference>
<dbReference type="Pfam" id="PF07715">
    <property type="entry name" value="Plug"/>
    <property type="match status" value="1"/>
</dbReference>
<organism evidence="8 9">
    <name type="scientific">Porphyromonas loveana</name>
    <dbReference type="NCBI Taxonomy" id="1884669"/>
    <lineage>
        <taxon>Bacteria</taxon>
        <taxon>Pseudomonadati</taxon>
        <taxon>Bacteroidota</taxon>
        <taxon>Bacteroidia</taxon>
        <taxon>Bacteroidales</taxon>
        <taxon>Porphyromonadaceae</taxon>
        <taxon>Porphyromonas</taxon>
    </lineage>
</organism>
<keyword evidence="5" id="KW-0732">Signal</keyword>
<evidence type="ECO:0000256" key="1">
    <source>
        <dbReference type="ARBA" id="ARBA00004442"/>
    </source>
</evidence>
<feature type="region of interest" description="Disordered" evidence="4">
    <location>
        <begin position="812"/>
        <end position="832"/>
    </location>
</feature>
<dbReference type="AlphaFoldDB" id="A0A2U1FAU8"/>
<evidence type="ECO:0000256" key="4">
    <source>
        <dbReference type="SAM" id="MobiDB-lite"/>
    </source>
</evidence>
<dbReference type="InterPro" id="IPR012910">
    <property type="entry name" value="Plug_dom"/>
</dbReference>
<dbReference type="Gene3D" id="2.170.130.10">
    <property type="entry name" value="TonB-dependent receptor, plug domain"/>
    <property type="match status" value="1"/>
</dbReference>
<feature type="signal peptide" evidence="5">
    <location>
        <begin position="1"/>
        <end position="20"/>
    </location>
</feature>